<sequence>MGPILTGLSHRRLFLLGKRGEVDVKFNWNSMLTDIVAAAERLFSDVFIAVRYLPAM</sequence>
<name>A0ABV8ZL27_9NEIS</name>
<evidence type="ECO:0000313" key="1">
    <source>
        <dbReference type="EMBL" id="MFC4488408.1"/>
    </source>
</evidence>
<gene>
    <name evidence="1" type="ORF">ACFO0R_02140</name>
</gene>
<dbReference type="EMBL" id="JBHSEK010000001">
    <property type="protein sequence ID" value="MFC4488408.1"/>
    <property type="molecule type" value="Genomic_DNA"/>
</dbReference>
<comment type="caution">
    <text evidence="1">The sequence shown here is derived from an EMBL/GenBank/DDBJ whole genome shotgun (WGS) entry which is preliminary data.</text>
</comment>
<accession>A0ABV8ZL27</accession>
<keyword evidence="2" id="KW-1185">Reference proteome</keyword>
<dbReference type="Proteomes" id="UP001595999">
    <property type="component" value="Unassembled WGS sequence"/>
</dbReference>
<proteinExistence type="predicted"/>
<reference evidence="2" key="1">
    <citation type="journal article" date="2019" name="Int. J. Syst. Evol. Microbiol.">
        <title>The Global Catalogue of Microorganisms (GCM) 10K type strain sequencing project: providing services to taxonomists for standard genome sequencing and annotation.</title>
        <authorList>
            <consortium name="The Broad Institute Genomics Platform"/>
            <consortium name="The Broad Institute Genome Sequencing Center for Infectious Disease"/>
            <person name="Wu L."/>
            <person name="Ma J."/>
        </authorList>
    </citation>
    <scope>NUCLEOTIDE SEQUENCE [LARGE SCALE GENOMIC DNA]</scope>
    <source>
        <strain evidence="2">CGMCC 4.7608</strain>
    </source>
</reference>
<evidence type="ECO:0000313" key="2">
    <source>
        <dbReference type="Proteomes" id="UP001595999"/>
    </source>
</evidence>
<protein>
    <submittedName>
        <fullName evidence="1">Uncharacterized protein</fullName>
    </submittedName>
</protein>
<dbReference type="RefSeq" id="WP_156183819.1">
    <property type="nucleotide sequence ID" value="NZ_JAJOHW010000155.1"/>
</dbReference>
<organism evidence="1 2">
    <name type="scientific">Chromobacterium aquaticum</name>
    <dbReference type="NCBI Taxonomy" id="467180"/>
    <lineage>
        <taxon>Bacteria</taxon>
        <taxon>Pseudomonadati</taxon>
        <taxon>Pseudomonadota</taxon>
        <taxon>Betaproteobacteria</taxon>
        <taxon>Neisseriales</taxon>
        <taxon>Chromobacteriaceae</taxon>
        <taxon>Chromobacterium</taxon>
    </lineage>
</organism>